<sequence>MLAFLFLARALLNYYFKAIDYRFDFLAKTVMVFRLLDVDHAIDRYMKCSSCAGNFPANKLRIIETSRYCETCEARLFAPPKASLGGKVAKKIKTSRETALVTPRAGRINYILNSFLAWIAAPILLAKILPNATSQYPTSSATMSVADPSPLHLIILLVAVVLSWFYTMARVKDLGWPIVLAFFYCLPGPNFALFIWPGERDKNSYGTPPAKPSWVKAIIAVLLWPAGVVVASKVLGV</sequence>
<dbReference type="GO" id="GO:0016020">
    <property type="term" value="C:membrane"/>
    <property type="evidence" value="ECO:0007669"/>
    <property type="project" value="InterPro"/>
</dbReference>
<evidence type="ECO:0000313" key="3">
    <source>
        <dbReference type="Proteomes" id="UP000252558"/>
    </source>
</evidence>
<feature type="transmembrane region" description="Helical" evidence="1">
    <location>
        <begin position="149"/>
        <end position="167"/>
    </location>
</feature>
<protein>
    <submittedName>
        <fullName evidence="2">DUF805 domain-containing protein</fullName>
    </submittedName>
</protein>
<evidence type="ECO:0000313" key="2">
    <source>
        <dbReference type="EMBL" id="RCU49188.1"/>
    </source>
</evidence>
<keyword evidence="1" id="KW-1133">Transmembrane helix</keyword>
<proteinExistence type="predicted"/>
<evidence type="ECO:0000256" key="1">
    <source>
        <dbReference type="SAM" id="Phobius"/>
    </source>
</evidence>
<dbReference type="InterPro" id="IPR008523">
    <property type="entry name" value="DUF805"/>
</dbReference>
<feature type="transmembrane region" description="Helical" evidence="1">
    <location>
        <begin position="110"/>
        <end position="129"/>
    </location>
</feature>
<dbReference type="Proteomes" id="UP000252558">
    <property type="component" value="Unassembled WGS sequence"/>
</dbReference>
<feature type="transmembrane region" description="Helical" evidence="1">
    <location>
        <begin position="174"/>
        <end position="197"/>
    </location>
</feature>
<dbReference type="AlphaFoldDB" id="A0A368NFD2"/>
<name>A0A368NFD2_9GAMM</name>
<keyword evidence="1" id="KW-0812">Transmembrane</keyword>
<accession>A0A368NFD2</accession>
<keyword evidence="1" id="KW-0472">Membrane</keyword>
<reference evidence="2 3" key="1">
    <citation type="submission" date="2018-07" db="EMBL/GenBank/DDBJ databases">
        <title>Corallincola holothuriorum sp. nov., a new facultative anaerobe isolated from sea cucumber Apostichopus japonicus.</title>
        <authorList>
            <person name="Xia H."/>
        </authorList>
    </citation>
    <scope>NUCLEOTIDE SEQUENCE [LARGE SCALE GENOMIC DNA]</scope>
    <source>
        <strain evidence="2 3">C4</strain>
    </source>
</reference>
<dbReference type="Pfam" id="PF05656">
    <property type="entry name" value="DUF805"/>
    <property type="match status" value="1"/>
</dbReference>
<keyword evidence="3" id="KW-1185">Reference proteome</keyword>
<feature type="transmembrane region" description="Helical" evidence="1">
    <location>
        <begin position="217"/>
        <end position="236"/>
    </location>
</feature>
<comment type="caution">
    <text evidence="2">The sequence shown here is derived from an EMBL/GenBank/DDBJ whole genome shotgun (WGS) entry which is preliminary data.</text>
</comment>
<gene>
    <name evidence="2" type="ORF">DU002_12615</name>
</gene>
<organism evidence="2 3">
    <name type="scientific">Corallincola holothuriorum</name>
    <dbReference type="NCBI Taxonomy" id="2282215"/>
    <lineage>
        <taxon>Bacteria</taxon>
        <taxon>Pseudomonadati</taxon>
        <taxon>Pseudomonadota</taxon>
        <taxon>Gammaproteobacteria</taxon>
        <taxon>Alteromonadales</taxon>
        <taxon>Psychromonadaceae</taxon>
        <taxon>Corallincola</taxon>
    </lineage>
</organism>
<dbReference type="EMBL" id="QPID01000007">
    <property type="protein sequence ID" value="RCU49188.1"/>
    <property type="molecule type" value="Genomic_DNA"/>
</dbReference>